<accession>E1R1L1</accession>
<dbReference type="PANTHER" id="PTHR13767:SF2">
    <property type="entry name" value="PSEUDOURIDYLATE SYNTHASE TRUB1"/>
    <property type="match status" value="1"/>
</dbReference>
<dbReference type="NCBIfam" id="TIGR00431">
    <property type="entry name" value="TruB"/>
    <property type="match status" value="1"/>
</dbReference>
<sequence length="299" mass="32986">MRSSGLILIDKPEGVTSFGALYPIKKRLGRGIKVGHTGTLDKFASGLLVVCAGSYTRLAGFITTEDKSYEATILFGSQTDTLDPEGRVIHQAPLPCRDKLFSVIHDFTGNILQKPPLFSALHVKGERAYKRALRGEAVEMVPRPVTIHNLEITAFDGEKAVIRVTCSKGTYIRSLARDLALAAGSCGYLLSLRRTQLGRFAVCDAVAPELFDPDRHLSGGYQWFSDMQEHFAVARVDELMHRRITNGIMPPQTFLSKVFTNEEEGVSERHYLLFSEEGALAASLNRSEKGFAFDFVVGT</sequence>
<protein>
    <recommendedName>
        <fullName evidence="5">tRNA pseudouridine synthase B</fullName>
        <ecNumber evidence="5">5.4.99.25</ecNumber>
    </recommendedName>
    <alternativeName>
        <fullName evidence="5">tRNA pseudouridine(55) synthase</fullName>
        <shortName evidence="5">Psi55 synthase</shortName>
    </alternativeName>
    <alternativeName>
        <fullName evidence="5">tRNA pseudouridylate synthase</fullName>
    </alternativeName>
    <alternativeName>
        <fullName evidence="5">tRNA-uridine isomerase</fullName>
    </alternativeName>
</protein>
<dbReference type="EMBL" id="CP002116">
    <property type="protein sequence ID" value="ADK81152.1"/>
    <property type="molecule type" value="Genomic_DNA"/>
</dbReference>
<dbReference type="Proteomes" id="UP000002318">
    <property type="component" value="Chromosome"/>
</dbReference>
<keyword evidence="3 5" id="KW-0819">tRNA processing</keyword>
<evidence type="ECO:0000256" key="5">
    <source>
        <dbReference type="HAMAP-Rule" id="MF_01080"/>
    </source>
</evidence>
<evidence type="ECO:0000256" key="4">
    <source>
        <dbReference type="ARBA" id="ARBA00023235"/>
    </source>
</evidence>
<dbReference type="OrthoDB" id="9802309at2"/>
<dbReference type="InterPro" id="IPR002501">
    <property type="entry name" value="PsdUridine_synth_N"/>
</dbReference>
<dbReference type="PANTHER" id="PTHR13767">
    <property type="entry name" value="TRNA-PSEUDOURIDINE SYNTHASE"/>
    <property type="match status" value="1"/>
</dbReference>
<dbReference type="KEGG" id="ssm:Spirs_2030"/>
<dbReference type="STRING" id="573413.Spirs_2030"/>
<evidence type="ECO:0000256" key="3">
    <source>
        <dbReference type="ARBA" id="ARBA00022694"/>
    </source>
</evidence>
<evidence type="ECO:0000256" key="1">
    <source>
        <dbReference type="ARBA" id="ARBA00000385"/>
    </source>
</evidence>
<dbReference type="HAMAP" id="MF_01080">
    <property type="entry name" value="TruB_bact"/>
    <property type="match status" value="1"/>
</dbReference>
<dbReference type="CDD" id="cd02573">
    <property type="entry name" value="PseudoU_synth_EcTruB"/>
    <property type="match status" value="1"/>
</dbReference>
<feature type="domain" description="Pseudouridine synthase II N-terminal" evidence="6">
    <location>
        <begin position="31"/>
        <end position="172"/>
    </location>
</feature>
<comment type="function">
    <text evidence="5">Responsible for synthesis of pseudouridine from uracil-55 in the psi GC loop of transfer RNAs.</text>
</comment>
<gene>
    <name evidence="5" type="primary">truB</name>
    <name evidence="7" type="ordered locus">Spirs_2030</name>
</gene>
<dbReference type="HOGENOM" id="CLU_032087_0_0_12"/>
<dbReference type="eggNOG" id="COG0130">
    <property type="taxonomic scope" value="Bacteria"/>
</dbReference>
<comment type="similarity">
    <text evidence="2 5">Belongs to the pseudouridine synthase TruB family. Type 1 subfamily.</text>
</comment>
<dbReference type="GO" id="GO:0031119">
    <property type="term" value="P:tRNA pseudouridine synthesis"/>
    <property type="evidence" value="ECO:0007669"/>
    <property type="project" value="UniProtKB-UniRule"/>
</dbReference>
<evidence type="ECO:0000256" key="2">
    <source>
        <dbReference type="ARBA" id="ARBA00005642"/>
    </source>
</evidence>
<feature type="active site" description="Nucleophile" evidence="5">
    <location>
        <position position="41"/>
    </location>
</feature>
<organism evidence="7 8">
    <name type="scientific">Sediminispirochaeta smaragdinae (strain DSM 11293 / JCM 15392 / SEBR 4228)</name>
    <name type="common">Spirochaeta smaragdinae</name>
    <dbReference type="NCBI Taxonomy" id="573413"/>
    <lineage>
        <taxon>Bacteria</taxon>
        <taxon>Pseudomonadati</taxon>
        <taxon>Spirochaetota</taxon>
        <taxon>Spirochaetia</taxon>
        <taxon>Spirochaetales</taxon>
        <taxon>Spirochaetaceae</taxon>
        <taxon>Sediminispirochaeta</taxon>
    </lineage>
</organism>
<reference evidence="7 8" key="1">
    <citation type="journal article" date="2010" name="Stand. Genomic Sci.">
        <title>Complete genome sequence of Spirochaeta smaragdinae type strain (SEBR 4228).</title>
        <authorList>
            <person name="Mavromatis K."/>
            <person name="Yasawong M."/>
            <person name="Chertkov O."/>
            <person name="Lapidus A."/>
            <person name="Lucas S."/>
            <person name="Nolan M."/>
            <person name="Del Rio T.G."/>
            <person name="Tice H."/>
            <person name="Cheng J.F."/>
            <person name="Pitluck S."/>
            <person name="Liolios K."/>
            <person name="Ivanova N."/>
            <person name="Tapia R."/>
            <person name="Han C."/>
            <person name="Bruce D."/>
            <person name="Goodwin L."/>
            <person name="Pati A."/>
            <person name="Chen A."/>
            <person name="Palaniappan K."/>
            <person name="Land M."/>
            <person name="Hauser L."/>
            <person name="Chang Y.J."/>
            <person name="Jeffries C.D."/>
            <person name="Detter J.C."/>
            <person name="Rohde M."/>
            <person name="Brambilla E."/>
            <person name="Spring S."/>
            <person name="Goker M."/>
            <person name="Sikorski J."/>
            <person name="Woyke T."/>
            <person name="Bristow J."/>
            <person name="Eisen J.A."/>
            <person name="Markowitz V."/>
            <person name="Hugenholtz P."/>
            <person name="Klenk H.P."/>
            <person name="Kyrpides N.C."/>
        </authorList>
    </citation>
    <scope>NUCLEOTIDE SEQUENCE [LARGE SCALE GENOMIC DNA]</scope>
    <source>
        <strain evidence="8">DSM 11293 / JCM 15392 / SEBR 4228</strain>
    </source>
</reference>
<evidence type="ECO:0000313" key="7">
    <source>
        <dbReference type="EMBL" id="ADK81152.1"/>
    </source>
</evidence>
<proteinExistence type="inferred from homology"/>
<dbReference type="SUPFAM" id="SSF55120">
    <property type="entry name" value="Pseudouridine synthase"/>
    <property type="match status" value="1"/>
</dbReference>
<evidence type="ECO:0000259" key="6">
    <source>
        <dbReference type="Pfam" id="PF01509"/>
    </source>
</evidence>
<dbReference type="GO" id="GO:0160148">
    <property type="term" value="F:tRNA pseudouridine(55) synthase activity"/>
    <property type="evidence" value="ECO:0007669"/>
    <property type="project" value="UniProtKB-EC"/>
</dbReference>
<evidence type="ECO:0000313" key="8">
    <source>
        <dbReference type="Proteomes" id="UP000002318"/>
    </source>
</evidence>
<keyword evidence="8" id="KW-1185">Reference proteome</keyword>
<keyword evidence="4 5" id="KW-0413">Isomerase</keyword>
<dbReference type="Pfam" id="PF01509">
    <property type="entry name" value="TruB_N"/>
    <property type="match status" value="1"/>
</dbReference>
<dbReference type="EC" id="5.4.99.25" evidence="5"/>
<comment type="catalytic activity">
    <reaction evidence="1 5">
        <text>uridine(55) in tRNA = pseudouridine(55) in tRNA</text>
        <dbReference type="Rhea" id="RHEA:42532"/>
        <dbReference type="Rhea" id="RHEA-COMP:10101"/>
        <dbReference type="Rhea" id="RHEA-COMP:10102"/>
        <dbReference type="ChEBI" id="CHEBI:65314"/>
        <dbReference type="ChEBI" id="CHEBI:65315"/>
        <dbReference type="EC" id="5.4.99.25"/>
    </reaction>
</comment>
<dbReference type="GO" id="GO:0003723">
    <property type="term" value="F:RNA binding"/>
    <property type="evidence" value="ECO:0007669"/>
    <property type="project" value="InterPro"/>
</dbReference>
<dbReference type="AlphaFoldDB" id="E1R1L1"/>
<dbReference type="Gene3D" id="3.30.2350.10">
    <property type="entry name" value="Pseudouridine synthase"/>
    <property type="match status" value="1"/>
</dbReference>
<name>E1R1L1_SEDSS</name>
<dbReference type="InterPro" id="IPR014780">
    <property type="entry name" value="tRNA_psdUridine_synth_TruB"/>
</dbReference>
<dbReference type="RefSeq" id="WP_013254616.1">
    <property type="nucleotide sequence ID" value="NC_014364.1"/>
</dbReference>
<dbReference type="GO" id="GO:1990481">
    <property type="term" value="P:mRNA pseudouridine synthesis"/>
    <property type="evidence" value="ECO:0007669"/>
    <property type="project" value="TreeGrafter"/>
</dbReference>
<dbReference type="InterPro" id="IPR020103">
    <property type="entry name" value="PsdUridine_synth_cat_dom_sf"/>
</dbReference>